<evidence type="ECO:0000313" key="2">
    <source>
        <dbReference type="Proteomes" id="UP001244787"/>
    </source>
</evidence>
<accession>A0ABT8DJ74</accession>
<organism evidence="1 2">
    <name type="scientific">Aequorivita aurantiaca</name>
    <dbReference type="NCBI Taxonomy" id="3053356"/>
    <lineage>
        <taxon>Bacteria</taxon>
        <taxon>Pseudomonadati</taxon>
        <taxon>Bacteroidota</taxon>
        <taxon>Flavobacteriia</taxon>
        <taxon>Flavobacteriales</taxon>
        <taxon>Flavobacteriaceae</taxon>
        <taxon>Aequorivita</taxon>
    </lineage>
</organism>
<keyword evidence="2" id="KW-1185">Reference proteome</keyword>
<reference evidence="1 2" key="1">
    <citation type="submission" date="2023-06" db="EMBL/GenBank/DDBJ databases">
        <authorList>
            <person name="Ye Y.-Q."/>
            <person name="Du Z.-J."/>
        </authorList>
    </citation>
    <scope>NUCLEOTIDE SEQUENCE [LARGE SCALE GENOMIC DNA]</scope>
    <source>
        <strain evidence="1 2">SDUM287046</strain>
    </source>
</reference>
<dbReference type="Gene3D" id="1.10.287.800">
    <property type="entry name" value="protein ne1242"/>
    <property type="match status" value="1"/>
</dbReference>
<evidence type="ECO:0000313" key="1">
    <source>
        <dbReference type="EMBL" id="MDN3724869.1"/>
    </source>
</evidence>
<dbReference type="RefSeq" id="WP_290254952.1">
    <property type="nucleotide sequence ID" value="NZ_JAUGQQ010000006.1"/>
</dbReference>
<dbReference type="PANTHER" id="PTHR45588:SF1">
    <property type="entry name" value="WW DOMAIN-CONTAINING PROTEIN"/>
    <property type="match status" value="1"/>
</dbReference>
<proteinExistence type="predicted"/>
<dbReference type="Proteomes" id="UP001244787">
    <property type="component" value="Unassembled WGS sequence"/>
</dbReference>
<gene>
    <name evidence="1" type="ORF">QRD02_10780</name>
</gene>
<protein>
    <recommendedName>
        <fullName evidence="3">DUF892 family protein</fullName>
    </recommendedName>
</protein>
<evidence type="ECO:0008006" key="3">
    <source>
        <dbReference type="Google" id="ProtNLM"/>
    </source>
</evidence>
<comment type="caution">
    <text evidence="1">The sequence shown here is derived from an EMBL/GenBank/DDBJ whole genome shotgun (WGS) entry which is preliminary data.</text>
</comment>
<dbReference type="SUPFAM" id="SSF81901">
    <property type="entry name" value="HCP-like"/>
    <property type="match status" value="1"/>
</dbReference>
<sequence>MDITDLNISVRSQYHFLEGMKALKTGNAKKLDSIIDLMGQDQKRESFIVAEGSSKLCSSVTRDQATQMDLKEAEIRQQQLLALRENMDKNHKLAEEHLIKSIEIANSISYSYGPPSIQKPTRELYAEWLLAQNRKEEAAQQFQLALKKGPGRVRVLKGMETLKQIL</sequence>
<name>A0ABT8DJ74_9FLAO</name>
<dbReference type="PANTHER" id="PTHR45588">
    <property type="entry name" value="TPR DOMAIN-CONTAINING PROTEIN"/>
    <property type="match status" value="1"/>
</dbReference>
<dbReference type="EMBL" id="JAUGQQ010000006">
    <property type="protein sequence ID" value="MDN3724869.1"/>
    <property type="molecule type" value="Genomic_DNA"/>
</dbReference>